<evidence type="ECO:0000259" key="1">
    <source>
        <dbReference type="Pfam" id="PF13439"/>
    </source>
</evidence>
<keyword evidence="3" id="KW-1185">Reference proteome</keyword>
<dbReference type="EMBL" id="JACIJD010000014">
    <property type="protein sequence ID" value="MBB5695131.1"/>
    <property type="molecule type" value="Genomic_DNA"/>
</dbReference>
<dbReference type="RefSeq" id="WP_184520336.1">
    <property type="nucleotide sequence ID" value="NZ_JACIJD010000014.1"/>
</dbReference>
<feature type="domain" description="Glycosyltransferase subfamily 4-like N-terminal" evidence="1">
    <location>
        <begin position="12"/>
        <end position="160"/>
    </location>
</feature>
<accession>A0A840YFW7</accession>
<dbReference type="PANTHER" id="PTHR12526:SF636">
    <property type="entry name" value="BLL3647 PROTEIN"/>
    <property type="match status" value="1"/>
</dbReference>
<sequence>MRILLWYWGRRGGGAQFTLCLARGLAGRPGVGLGLSLADRNELLPEARDIPAALDVVETFQGAAGAALGLARMPSLRRRLVRQARAMGADVVVSAMNHVWTPLVAGALPRAGIRFVSTVHDALPHPGDPALAWNWRLRQELEAACGAIAFSRDVERAVLARQPGLPVLRLPLGAHIPDPPGQPPRGGTYDFLFFGRLRAYKGLDLLRDAFAALRARHPGATLRVVGEGDPEACAPGLAALPGVTLEPRWVSDAEMPALVSTARTLVLPYREASQSGVLPIALALGVPVVATPVGGLSDQLEHGVSGLVAREPSAPALAESMALMLDPARRASLSAGARAAGERLADWDAQAARLVDWLQDLREASP</sequence>
<dbReference type="Proteomes" id="UP000580654">
    <property type="component" value="Unassembled WGS sequence"/>
</dbReference>
<dbReference type="Pfam" id="PF13439">
    <property type="entry name" value="Glyco_transf_4"/>
    <property type="match status" value="1"/>
</dbReference>
<name>A0A840YFW7_9PROT</name>
<evidence type="ECO:0000313" key="2">
    <source>
        <dbReference type="EMBL" id="MBB5695131.1"/>
    </source>
</evidence>
<dbReference type="GO" id="GO:0016757">
    <property type="term" value="F:glycosyltransferase activity"/>
    <property type="evidence" value="ECO:0007669"/>
    <property type="project" value="UniProtKB-ARBA"/>
</dbReference>
<dbReference type="Pfam" id="PF13692">
    <property type="entry name" value="Glyco_trans_1_4"/>
    <property type="match status" value="1"/>
</dbReference>
<dbReference type="CDD" id="cd03801">
    <property type="entry name" value="GT4_PimA-like"/>
    <property type="match status" value="1"/>
</dbReference>
<organism evidence="2 3">
    <name type="scientific">Muricoccus pecuniae</name>
    <dbReference type="NCBI Taxonomy" id="693023"/>
    <lineage>
        <taxon>Bacteria</taxon>
        <taxon>Pseudomonadati</taxon>
        <taxon>Pseudomonadota</taxon>
        <taxon>Alphaproteobacteria</taxon>
        <taxon>Acetobacterales</taxon>
        <taxon>Roseomonadaceae</taxon>
        <taxon>Muricoccus</taxon>
    </lineage>
</organism>
<keyword evidence="2" id="KW-0808">Transferase</keyword>
<dbReference type="Gene3D" id="3.40.50.2000">
    <property type="entry name" value="Glycogen Phosphorylase B"/>
    <property type="match status" value="2"/>
</dbReference>
<dbReference type="PANTHER" id="PTHR12526">
    <property type="entry name" value="GLYCOSYLTRANSFERASE"/>
    <property type="match status" value="1"/>
</dbReference>
<dbReference type="AlphaFoldDB" id="A0A840YFW7"/>
<proteinExistence type="predicted"/>
<dbReference type="SUPFAM" id="SSF53756">
    <property type="entry name" value="UDP-Glycosyltransferase/glycogen phosphorylase"/>
    <property type="match status" value="1"/>
</dbReference>
<gene>
    <name evidence="2" type="ORF">FHS87_003185</name>
</gene>
<dbReference type="InterPro" id="IPR028098">
    <property type="entry name" value="Glyco_trans_4-like_N"/>
</dbReference>
<comment type="caution">
    <text evidence="2">The sequence shown here is derived from an EMBL/GenBank/DDBJ whole genome shotgun (WGS) entry which is preliminary data.</text>
</comment>
<reference evidence="2 3" key="1">
    <citation type="submission" date="2020-08" db="EMBL/GenBank/DDBJ databases">
        <title>Genomic Encyclopedia of Type Strains, Phase IV (KMG-IV): sequencing the most valuable type-strain genomes for metagenomic binning, comparative biology and taxonomic classification.</title>
        <authorList>
            <person name="Goeker M."/>
        </authorList>
    </citation>
    <scope>NUCLEOTIDE SEQUENCE [LARGE SCALE GENOMIC DNA]</scope>
    <source>
        <strain evidence="2 3">DSM 25622</strain>
    </source>
</reference>
<protein>
    <submittedName>
        <fullName evidence="2">Glycosyltransferase involved in cell wall biosynthesis</fullName>
    </submittedName>
</protein>
<evidence type="ECO:0000313" key="3">
    <source>
        <dbReference type="Proteomes" id="UP000580654"/>
    </source>
</evidence>